<keyword evidence="6" id="KW-1208">Phospholipid metabolism</keyword>
<feature type="domain" description="Glycerol-3-phosphate dehydrogenase NAD-dependent N-terminal" evidence="12">
    <location>
        <begin position="45"/>
        <end position="201"/>
    </location>
</feature>
<proteinExistence type="inferred from homology"/>
<dbReference type="EMBL" id="CP023777">
    <property type="protein sequence ID" value="ATL45698.1"/>
    <property type="molecule type" value="Genomic_DNA"/>
</dbReference>
<keyword evidence="9 10" id="KW-0520">NAD</keyword>
<dbReference type="SUPFAM" id="SSF48179">
    <property type="entry name" value="6-phosphogluconate dehydrogenase C-terminal domain-like"/>
    <property type="match status" value="1"/>
</dbReference>
<feature type="active site" description="Proton acceptor" evidence="7">
    <location>
        <position position="233"/>
    </location>
</feature>
<feature type="binding site" evidence="8">
    <location>
        <begin position="297"/>
        <end position="298"/>
    </location>
    <ligand>
        <name>substrate</name>
    </ligand>
</feature>
<protein>
    <recommendedName>
        <fullName evidence="11">Glycerol-3-phosphate dehydrogenase</fullName>
        <ecNumber evidence="11">1.1.1.94</ecNumber>
    </recommendedName>
</protein>
<accession>A0A291QP03</accession>
<feature type="binding site" evidence="9">
    <location>
        <position position="297"/>
    </location>
    <ligand>
        <name>NAD(+)</name>
        <dbReference type="ChEBI" id="CHEBI:57540"/>
    </ligand>
</feature>
<feature type="domain" description="Glycerol-3-phosphate dehydrogenase NAD-dependent C-terminal" evidence="13">
    <location>
        <begin position="222"/>
        <end position="358"/>
    </location>
</feature>
<dbReference type="AlphaFoldDB" id="A0A291QP03"/>
<dbReference type="GO" id="GO:0046168">
    <property type="term" value="P:glycerol-3-phosphate catabolic process"/>
    <property type="evidence" value="ECO:0007669"/>
    <property type="project" value="InterPro"/>
</dbReference>
<comment type="similarity">
    <text evidence="1 10">Belongs to the NAD-dependent glycerol-3-phosphate dehydrogenase family.</text>
</comment>
<evidence type="ECO:0000256" key="2">
    <source>
        <dbReference type="ARBA" id="ARBA00022516"/>
    </source>
</evidence>
<dbReference type="InterPro" id="IPR036291">
    <property type="entry name" value="NAD(P)-bd_dom_sf"/>
</dbReference>
<feature type="binding site" evidence="8">
    <location>
        <position position="148"/>
    </location>
    <ligand>
        <name>substrate</name>
    </ligand>
</feature>
<keyword evidence="15" id="KW-1185">Reference proteome</keyword>
<dbReference type="SUPFAM" id="SSF51735">
    <property type="entry name" value="NAD(P)-binding Rossmann-fold domains"/>
    <property type="match status" value="1"/>
</dbReference>
<evidence type="ECO:0000256" key="9">
    <source>
        <dbReference type="PIRSR" id="PIRSR000114-3"/>
    </source>
</evidence>
<evidence type="ECO:0000259" key="13">
    <source>
        <dbReference type="Pfam" id="PF07479"/>
    </source>
</evidence>
<keyword evidence="4" id="KW-0443">Lipid metabolism</keyword>
<dbReference type="PIRSF" id="PIRSF000114">
    <property type="entry name" value="Glycerol-3-P_dh"/>
    <property type="match status" value="1"/>
</dbReference>
<evidence type="ECO:0000259" key="12">
    <source>
        <dbReference type="Pfam" id="PF01210"/>
    </source>
</evidence>
<dbReference type="GO" id="GO:0008654">
    <property type="term" value="P:phospholipid biosynthetic process"/>
    <property type="evidence" value="ECO:0007669"/>
    <property type="project" value="UniProtKB-KW"/>
</dbReference>
<feature type="binding site" evidence="9">
    <location>
        <position position="182"/>
    </location>
    <ligand>
        <name>NAD(+)</name>
        <dbReference type="ChEBI" id="CHEBI:57540"/>
    </ligand>
</feature>
<evidence type="ECO:0000256" key="8">
    <source>
        <dbReference type="PIRSR" id="PIRSR000114-2"/>
    </source>
</evidence>
<dbReference type="PRINTS" id="PR00077">
    <property type="entry name" value="GPDHDRGNASE"/>
</dbReference>
<dbReference type="InterPro" id="IPR006109">
    <property type="entry name" value="G3P_DH_NAD-dep_C"/>
</dbReference>
<evidence type="ECO:0000256" key="4">
    <source>
        <dbReference type="ARBA" id="ARBA00023098"/>
    </source>
</evidence>
<dbReference type="PANTHER" id="PTHR11728">
    <property type="entry name" value="GLYCEROL-3-PHOSPHATE DEHYDROGENASE"/>
    <property type="match status" value="1"/>
</dbReference>
<dbReference type="EC" id="1.1.1.94" evidence="11"/>
<evidence type="ECO:0000313" key="14">
    <source>
        <dbReference type="EMBL" id="ATL45698.1"/>
    </source>
</evidence>
<dbReference type="GO" id="GO:0051287">
    <property type="term" value="F:NAD binding"/>
    <property type="evidence" value="ECO:0007669"/>
    <property type="project" value="InterPro"/>
</dbReference>
<name>A0A291QP03_9BACT</name>
<dbReference type="KEGG" id="cbae:COR50_00165"/>
<dbReference type="Gene3D" id="3.40.50.720">
    <property type="entry name" value="NAD(P)-binding Rossmann-like Domain"/>
    <property type="match status" value="1"/>
</dbReference>
<dbReference type="Gene3D" id="1.10.1040.10">
    <property type="entry name" value="N-(1-d-carboxylethyl)-l-norvaline Dehydrogenase, domain 2"/>
    <property type="match status" value="1"/>
</dbReference>
<evidence type="ECO:0000256" key="11">
    <source>
        <dbReference type="RuleBase" id="RU000439"/>
    </source>
</evidence>
<keyword evidence="2" id="KW-0444">Lipid biosynthesis</keyword>
<dbReference type="InterPro" id="IPR008927">
    <property type="entry name" value="6-PGluconate_DH-like_C_sf"/>
</dbReference>
<dbReference type="InterPro" id="IPR011128">
    <property type="entry name" value="G3P_DH_NAD-dep_N"/>
</dbReference>
<dbReference type="InterPro" id="IPR013328">
    <property type="entry name" value="6PGD_dom2"/>
</dbReference>
<evidence type="ECO:0000256" key="7">
    <source>
        <dbReference type="PIRSR" id="PIRSR000114-1"/>
    </source>
</evidence>
<dbReference type="Pfam" id="PF01210">
    <property type="entry name" value="NAD_Gly3P_dh_N"/>
    <property type="match status" value="1"/>
</dbReference>
<evidence type="ECO:0000256" key="1">
    <source>
        <dbReference type="ARBA" id="ARBA00011009"/>
    </source>
</evidence>
<dbReference type="GO" id="GO:0141153">
    <property type="term" value="F:glycerol-3-phosphate dehydrogenase (NADP+) activity"/>
    <property type="evidence" value="ECO:0007669"/>
    <property type="project" value="RHEA"/>
</dbReference>
<gene>
    <name evidence="14" type="ORF">COR50_00165</name>
</gene>
<evidence type="ECO:0000256" key="6">
    <source>
        <dbReference type="ARBA" id="ARBA00023264"/>
    </source>
</evidence>
<dbReference type="PANTHER" id="PTHR11728:SF1">
    <property type="entry name" value="GLYCEROL-3-PHOSPHATE DEHYDROGENASE [NAD(+)] 2, CHLOROPLASTIC"/>
    <property type="match status" value="1"/>
</dbReference>
<dbReference type="Proteomes" id="UP000220133">
    <property type="component" value="Chromosome"/>
</dbReference>
<keyword evidence="3 10" id="KW-0560">Oxidoreductase</keyword>
<sequence length="370" mass="41489">MRLIGAIWDKLSPESVRYPGIYSYLCIAQYINSLKRTTLTNSTRLTIVGGGSWATALVKIFAEGGLQITWLLRSEENVSYFKQHKRNRNYLSFLELNRDNIYPTHHAQEAIDASDYILFAVPSAYLAATIADWKEFNFEGKKVIVSIKGVVGAENLVPSTFLQQFFNIPTSDVFVIGGPCHAEEIALDRKTYMTIAGKDREIVQQLTGWVQSHHIKAIANYDPIGVEYAAILKNVVGIAVGVATGMNYGDNFIAVLVSNALREVKQFLQAVDDIPRDLTQSAYFGDLFVTAYSEFSRNRTFGKMIGRGYPVPEAQAHMNMVAEGYYAVKGIYQIATKLDVHMPIVAAMYRVLYNHASPYLEFQLLEHSLL</sequence>
<dbReference type="GO" id="GO:0005829">
    <property type="term" value="C:cytosol"/>
    <property type="evidence" value="ECO:0007669"/>
    <property type="project" value="TreeGrafter"/>
</dbReference>
<dbReference type="OrthoDB" id="9812273at2"/>
<organism evidence="14 15">
    <name type="scientific">Chitinophaga caeni</name>
    <dbReference type="NCBI Taxonomy" id="2029983"/>
    <lineage>
        <taxon>Bacteria</taxon>
        <taxon>Pseudomonadati</taxon>
        <taxon>Bacteroidota</taxon>
        <taxon>Chitinophagia</taxon>
        <taxon>Chitinophagales</taxon>
        <taxon>Chitinophagaceae</taxon>
        <taxon>Chitinophaga</taxon>
    </lineage>
</organism>
<reference evidence="14 15" key="1">
    <citation type="submission" date="2017-10" db="EMBL/GenBank/DDBJ databases">
        <title>Paenichitinophaga pekingensis gen. nov., sp. nov., isolated from activated sludge.</title>
        <authorList>
            <person name="Jin D."/>
            <person name="Kong X."/>
            <person name="Deng Y."/>
            <person name="Bai Z."/>
        </authorList>
    </citation>
    <scope>NUCLEOTIDE SEQUENCE [LARGE SCALE GENOMIC DNA]</scope>
    <source>
        <strain evidence="14 15">13</strain>
    </source>
</reference>
<dbReference type="Pfam" id="PF07479">
    <property type="entry name" value="NAD_Gly3P_dh_C"/>
    <property type="match status" value="1"/>
</dbReference>
<comment type="catalytic activity">
    <reaction evidence="11">
        <text>sn-glycerol 3-phosphate + NADP(+) = dihydroxyacetone phosphate + NADPH + H(+)</text>
        <dbReference type="Rhea" id="RHEA:11096"/>
        <dbReference type="ChEBI" id="CHEBI:15378"/>
        <dbReference type="ChEBI" id="CHEBI:57597"/>
        <dbReference type="ChEBI" id="CHEBI:57642"/>
        <dbReference type="ChEBI" id="CHEBI:57783"/>
        <dbReference type="ChEBI" id="CHEBI:58349"/>
        <dbReference type="EC" id="1.1.1.94"/>
    </reaction>
</comment>
<dbReference type="GO" id="GO:0005975">
    <property type="term" value="P:carbohydrate metabolic process"/>
    <property type="evidence" value="ECO:0007669"/>
    <property type="project" value="InterPro"/>
</dbReference>
<evidence type="ECO:0000256" key="10">
    <source>
        <dbReference type="RuleBase" id="RU000437"/>
    </source>
</evidence>
<dbReference type="PROSITE" id="PS00957">
    <property type="entry name" value="NAD_G3PDH"/>
    <property type="match status" value="1"/>
</dbReference>
<dbReference type="InterPro" id="IPR006168">
    <property type="entry name" value="G3P_DH_NAD-dep"/>
</dbReference>
<evidence type="ECO:0000313" key="15">
    <source>
        <dbReference type="Proteomes" id="UP000220133"/>
    </source>
</evidence>
<keyword evidence="5" id="KW-0594">Phospholipid biosynthesis</keyword>
<evidence type="ECO:0000256" key="3">
    <source>
        <dbReference type="ARBA" id="ARBA00023002"/>
    </source>
</evidence>
<evidence type="ECO:0000256" key="5">
    <source>
        <dbReference type="ARBA" id="ARBA00023209"/>
    </source>
</evidence>